<reference evidence="1 2" key="1">
    <citation type="submission" date="2024-01" db="EMBL/GenBank/DDBJ databases">
        <title>Comparative genomics of Cryptococcus and Kwoniella reveals pathogenesis evolution and contrasting modes of karyotype evolution via chromosome fusion or intercentromeric recombination.</title>
        <authorList>
            <person name="Coelho M.A."/>
            <person name="David-Palma M."/>
            <person name="Shea T."/>
            <person name="Bowers K."/>
            <person name="McGinley-Smith S."/>
            <person name="Mohammad A.W."/>
            <person name="Gnirke A."/>
            <person name="Yurkov A.M."/>
            <person name="Nowrousian M."/>
            <person name="Sun S."/>
            <person name="Cuomo C.A."/>
            <person name="Heitman J."/>
        </authorList>
    </citation>
    <scope>NUCLEOTIDE SEQUENCE [LARGE SCALE GENOMIC DNA]</scope>
    <source>
        <strain evidence="1 2">CBS 6074</strain>
    </source>
</reference>
<organism evidence="1 2">
    <name type="scientific">Kwoniella dendrophila CBS 6074</name>
    <dbReference type="NCBI Taxonomy" id="1295534"/>
    <lineage>
        <taxon>Eukaryota</taxon>
        <taxon>Fungi</taxon>
        <taxon>Dikarya</taxon>
        <taxon>Basidiomycota</taxon>
        <taxon>Agaricomycotina</taxon>
        <taxon>Tremellomycetes</taxon>
        <taxon>Tremellales</taxon>
        <taxon>Cryptococcaceae</taxon>
        <taxon>Kwoniella</taxon>
    </lineage>
</organism>
<sequence length="241" mass="28750">MEWSSHVSKVEVYQTITEIYLYQLRDVQKNRSKRTRYPFPLNIFFKGEEKYYKEELDYIYKRIEDLSSEFRLTDYNFQQNIKPSLFGLDPLSIHYRKVYLLSKVTYLTIEDCTSGTKLCQALHALKNPNNLPTTSNGHNLYPADTFPFNNVKQLIIRSDYFGSSYLGSYEFDDQFQAIEILYNLVKEINPCTIDIEKYLRIPTCHSFSPKESVKRQWRLEEAIKALQDKWNRSKHQDLTTW</sequence>
<keyword evidence="2" id="KW-1185">Reference proteome</keyword>
<proteinExistence type="predicted"/>
<accession>A0AAX4JP82</accession>
<protein>
    <submittedName>
        <fullName evidence="1">Uncharacterized protein</fullName>
    </submittedName>
</protein>
<evidence type="ECO:0000313" key="2">
    <source>
        <dbReference type="Proteomes" id="UP001355207"/>
    </source>
</evidence>
<dbReference type="Proteomes" id="UP001355207">
    <property type="component" value="Chromosome 2"/>
</dbReference>
<dbReference type="EMBL" id="CP144099">
    <property type="protein sequence ID" value="WWC86637.1"/>
    <property type="molecule type" value="Genomic_DNA"/>
</dbReference>
<evidence type="ECO:0000313" key="1">
    <source>
        <dbReference type="EMBL" id="WWC86637.1"/>
    </source>
</evidence>
<gene>
    <name evidence="1" type="ORF">L201_001514</name>
</gene>
<dbReference type="AlphaFoldDB" id="A0AAX4JP82"/>
<name>A0AAX4JP82_9TREE</name>
<dbReference type="RefSeq" id="XP_066073400.1">
    <property type="nucleotide sequence ID" value="XM_066217303.1"/>
</dbReference>
<dbReference type="GeneID" id="91092186"/>